<evidence type="ECO:0000313" key="3">
    <source>
        <dbReference type="Proteomes" id="UP000830671"/>
    </source>
</evidence>
<dbReference type="EMBL" id="CP019472">
    <property type="protein sequence ID" value="UQC76011.1"/>
    <property type="molecule type" value="Genomic_DNA"/>
</dbReference>
<feature type="compositionally biased region" description="Basic and acidic residues" evidence="1">
    <location>
        <begin position="13"/>
        <end position="27"/>
    </location>
</feature>
<accession>A0A9Q8WAG1</accession>
<dbReference type="AlphaFoldDB" id="A0A9Q8WAG1"/>
<protein>
    <submittedName>
        <fullName evidence="2">Uncharacterized protein</fullName>
    </submittedName>
</protein>
<feature type="region of interest" description="Disordered" evidence="1">
    <location>
        <begin position="13"/>
        <end position="133"/>
    </location>
</feature>
<feature type="compositionally biased region" description="Basic and acidic residues" evidence="1">
    <location>
        <begin position="78"/>
        <end position="98"/>
    </location>
</feature>
<dbReference type="GeneID" id="73351440"/>
<sequence>MLEQWEMRSWVKQDKELHANPWHDRGTLGESTVAVSKQRIEELGRRERCSSASTSTSASISTRSPPLYYGTTPLVAGTDDRRMNPQQLPKDKTSETDAQKPTTPSTGGAGKEGRASRGLVHAQIHVPSHVPTA</sequence>
<reference evidence="2" key="1">
    <citation type="journal article" date="2021" name="Mol. Plant Microbe Interact.">
        <title>Complete Genome Sequence of the Plant-Pathogenic Fungus Colletotrichum lupini.</title>
        <authorList>
            <person name="Baroncelli R."/>
            <person name="Pensec F."/>
            <person name="Da Lio D."/>
            <person name="Boufleur T."/>
            <person name="Vicente I."/>
            <person name="Sarrocco S."/>
            <person name="Picot A."/>
            <person name="Baraldi E."/>
            <person name="Sukno S."/>
            <person name="Thon M."/>
            <person name="Le Floch G."/>
        </authorList>
    </citation>
    <scope>NUCLEOTIDE SEQUENCE</scope>
    <source>
        <strain evidence="2">IMI 504893</strain>
    </source>
</reference>
<feature type="compositionally biased region" description="Basic and acidic residues" evidence="1">
    <location>
        <begin position="38"/>
        <end position="49"/>
    </location>
</feature>
<evidence type="ECO:0000313" key="2">
    <source>
        <dbReference type="EMBL" id="UQC76011.1"/>
    </source>
</evidence>
<keyword evidence="3" id="KW-1185">Reference proteome</keyword>
<evidence type="ECO:0000256" key="1">
    <source>
        <dbReference type="SAM" id="MobiDB-lite"/>
    </source>
</evidence>
<organism evidence="2 3">
    <name type="scientific">Colletotrichum lupini</name>
    <dbReference type="NCBI Taxonomy" id="145971"/>
    <lineage>
        <taxon>Eukaryota</taxon>
        <taxon>Fungi</taxon>
        <taxon>Dikarya</taxon>
        <taxon>Ascomycota</taxon>
        <taxon>Pezizomycotina</taxon>
        <taxon>Sordariomycetes</taxon>
        <taxon>Hypocreomycetidae</taxon>
        <taxon>Glomerellales</taxon>
        <taxon>Glomerellaceae</taxon>
        <taxon>Colletotrichum</taxon>
        <taxon>Colletotrichum acutatum species complex</taxon>
    </lineage>
</organism>
<dbReference type="RefSeq" id="XP_049137654.1">
    <property type="nucleotide sequence ID" value="XM_049296430.1"/>
</dbReference>
<name>A0A9Q8WAG1_9PEZI</name>
<dbReference type="KEGG" id="clup:CLUP02_17521"/>
<gene>
    <name evidence="2" type="ORF">CLUP02_17521</name>
</gene>
<dbReference type="Proteomes" id="UP000830671">
    <property type="component" value="Chromosome 10"/>
</dbReference>
<proteinExistence type="predicted"/>
<feature type="compositionally biased region" description="Low complexity" evidence="1">
    <location>
        <begin position="50"/>
        <end position="64"/>
    </location>
</feature>